<dbReference type="InterPro" id="IPR036396">
    <property type="entry name" value="Cyt_P450_sf"/>
</dbReference>
<comment type="pathway">
    <text evidence="2">Secondary metabolite biosynthesis.</text>
</comment>
<dbReference type="EMBL" id="JARJLG010000092">
    <property type="protein sequence ID" value="KAJ7747932.1"/>
    <property type="molecule type" value="Genomic_DNA"/>
</dbReference>
<evidence type="ECO:0000256" key="6">
    <source>
        <dbReference type="ARBA" id="ARBA00023002"/>
    </source>
</evidence>
<evidence type="ECO:0000256" key="1">
    <source>
        <dbReference type="ARBA" id="ARBA00001971"/>
    </source>
</evidence>
<proteinExistence type="inferred from homology"/>
<evidence type="ECO:0000256" key="9">
    <source>
        <dbReference type="PIRSR" id="PIRSR602401-1"/>
    </source>
</evidence>
<keyword evidence="11" id="KW-1185">Reference proteome</keyword>
<reference evidence="10" key="1">
    <citation type="submission" date="2023-03" db="EMBL/GenBank/DDBJ databases">
        <title>Massive genome expansion in bonnet fungi (Mycena s.s.) driven by repeated elements and novel gene families across ecological guilds.</title>
        <authorList>
            <consortium name="Lawrence Berkeley National Laboratory"/>
            <person name="Harder C.B."/>
            <person name="Miyauchi S."/>
            <person name="Viragh M."/>
            <person name="Kuo A."/>
            <person name="Thoen E."/>
            <person name="Andreopoulos B."/>
            <person name="Lu D."/>
            <person name="Skrede I."/>
            <person name="Drula E."/>
            <person name="Henrissat B."/>
            <person name="Morin E."/>
            <person name="Kohler A."/>
            <person name="Barry K."/>
            <person name="LaButti K."/>
            <person name="Morin E."/>
            <person name="Salamov A."/>
            <person name="Lipzen A."/>
            <person name="Mereny Z."/>
            <person name="Hegedus B."/>
            <person name="Baldrian P."/>
            <person name="Stursova M."/>
            <person name="Weitz H."/>
            <person name="Taylor A."/>
            <person name="Grigoriev I.V."/>
            <person name="Nagy L.G."/>
            <person name="Martin F."/>
            <person name="Kauserud H."/>
        </authorList>
    </citation>
    <scope>NUCLEOTIDE SEQUENCE</scope>
    <source>
        <strain evidence="10">CBHHK188m</strain>
    </source>
</reference>
<keyword evidence="6" id="KW-0560">Oxidoreductase</keyword>
<dbReference type="InterPro" id="IPR001128">
    <property type="entry name" value="Cyt_P450"/>
</dbReference>
<keyword evidence="4 9" id="KW-0349">Heme</keyword>
<dbReference type="Pfam" id="PF00067">
    <property type="entry name" value="p450"/>
    <property type="match status" value="2"/>
</dbReference>
<dbReference type="Gene3D" id="1.10.630.10">
    <property type="entry name" value="Cytochrome P450"/>
    <property type="match status" value="2"/>
</dbReference>
<accession>A0AAD7IPT0</accession>
<name>A0AAD7IPT0_9AGAR</name>
<evidence type="ECO:0000256" key="7">
    <source>
        <dbReference type="ARBA" id="ARBA00023004"/>
    </source>
</evidence>
<keyword evidence="7 9" id="KW-0408">Iron</keyword>
<dbReference type="AlphaFoldDB" id="A0AAD7IPT0"/>
<dbReference type="InterPro" id="IPR050364">
    <property type="entry name" value="Cytochrome_P450_fung"/>
</dbReference>
<comment type="similarity">
    <text evidence="3">Belongs to the cytochrome P450 family.</text>
</comment>
<dbReference type="GO" id="GO:0004497">
    <property type="term" value="F:monooxygenase activity"/>
    <property type="evidence" value="ECO:0007669"/>
    <property type="project" value="UniProtKB-KW"/>
</dbReference>
<evidence type="ECO:0000256" key="4">
    <source>
        <dbReference type="ARBA" id="ARBA00022617"/>
    </source>
</evidence>
<dbReference type="SUPFAM" id="SSF48264">
    <property type="entry name" value="Cytochrome P450"/>
    <property type="match status" value="1"/>
</dbReference>
<dbReference type="GO" id="GO:0016705">
    <property type="term" value="F:oxidoreductase activity, acting on paired donors, with incorporation or reduction of molecular oxygen"/>
    <property type="evidence" value="ECO:0007669"/>
    <property type="project" value="InterPro"/>
</dbReference>
<evidence type="ECO:0000313" key="10">
    <source>
        <dbReference type="EMBL" id="KAJ7747932.1"/>
    </source>
</evidence>
<evidence type="ECO:0000313" key="11">
    <source>
        <dbReference type="Proteomes" id="UP001215280"/>
    </source>
</evidence>
<comment type="caution">
    <text evidence="10">The sequence shown here is derived from an EMBL/GenBank/DDBJ whole genome shotgun (WGS) entry which is preliminary data.</text>
</comment>
<feature type="binding site" description="axial binding residue" evidence="9">
    <location>
        <position position="415"/>
    </location>
    <ligand>
        <name>heme</name>
        <dbReference type="ChEBI" id="CHEBI:30413"/>
    </ligand>
    <ligandPart>
        <name>Fe</name>
        <dbReference type="ChEBI" id="CHEBI:18248"/>
    </ligandPart>
</feature>
<dbReference type="Proteomes" id="UP001215280">
    <property type="component" value="Unassembled WGS sequence"/>
</dbReference>
<evidence type="ECO:0000256" key="5">
    <source>
        <dbReference type="ARBA" id="ARBA00022723"/>
    </source>
</evidence>
<evidence type="ECO:0000256" key="2">
    <source>
        <dbReference type="ARBA" id="ARBA00005179"/>
    </source>
</evidence>
<keyword evidence="5 9" id="KW-0479">Metal-binding</keyword>
<organism evidence="10 11">
    <name type="scientific">Mycena maculata</name>
    <dbReference type="NCBI Taxonomy" id="230809"/>
    <lineage>
        <taxon>Eukaryota</taxon>
        <taxon>Fungi</taxon>
        <taxon>Dikarya</taxon>
        <taxon>Basidiomycota</taxon>
        <taxon>Agaricomycotina</taxon>
        <taxon>Agaricomycetes</taxon>
        <taxon>Agaricomycetidae</taxon>
        <taxon>Agaricales</taxon>
        <taxon>Marasmiineae</taxon>
        <taxon>Mycenaceae</taxon>
        <taxon>Mycena</taxon>
    </lineage>
</organism>
<gene>
    <name evidence="10" type="ORF">DFH07DRAFT_869396</name>
</gene>
<keyword evidence="8 10" id="KW-0503">Monooxygenase</keyword>
<evidence type="ECO:0000256" key="3">
    <source>
        <dbReference type="ARBA" id="ARBA00010617"/>
    </source>
</evidence>
<dbReference type="GO" id="GO:0020037">
    <property type="term" value="F:heme binding"/>
    <property type="evidence" value="ECO:0007669"/>
    <property type="project" value="InterPro"/>
</dbReference>
<dbReference type="PRINTS" id="PR00463">
    <property type="entry name" value="EP450I"/>
</dbReference>
<comment type="cofactor">
    <cofactor evidence="1 9">
        <name>heme</name>
        <dbReference type="ChEBI" id="CHEBI:30413"/>
    </cofactor>
</comment>
<evidence type="ECO:0000256" key="8">
    <source>
        <dbReference type="ARBA" id="ARBA00023033"/>
    </source>
</evidence>
<dbReference type="PANTHER" id="PTHR46300:SF7">
    <property type="entry name" value="P450, PUTATIVE (EUROFUNG)-RELATED"/>
    <property type="match status" value="1"/>
</dbReference>
<dbReference type="InterPro" id="IPR002401">
    <property type="entry name" value="Cyt_P450_E_grp-I"/>
</dbReference>
<sequence length="489" mass="55700">MLYINEESTHRICEERSFGQGRKVEKRKRLRHLFSRPPPRCTYCPKSCSRRSKDRLPPGPLRLPLLGSVLQIPREYPWLTFSQWAKTHGRIIYADALGQPLIVINSAEVARELLDQRSDSCGYREPFILQQYGDNWRQQRKIVAQDFSQNSITCYHSLQEKEAKKLALGILDDPSTLLRQLKLRLGTIIIRVTFGYYLKDENDRFLTSPLTAMDNFSKATAAGVWVESGNVLLPNMCSTVLEEVDRNPFHEQEDQLVWAASAVMGAGLDSNTSTLLIFFLAMTLNPAVQAKARQEIEDVIGRDMLPTIKDKGSLPYIRSIMTEILWWHPAVPLGLPHALNKDDIYEGMHLPKGSIMIANVWYMLHDPKVFPNPDEFDPVKQWLWLRAVSPDRYKNLDSEMDKVTDLVFRFGRRVCPGKFFGEATFFAIVSTVLSTCEILQTVDDKGSKIIPIVTFSSGTIIFPSALEVDIKCWSEKACEMLSRGLADII</sequence>
<protein>
    <submittedName>
        <fullName evidence="10">Monooxygenase</fullName>
    </submittedName>
</protein>
<dbReference type="PANTHER" id="PTHR46300">
    <property type="entry name" value="P450, PUTATIVE (EUROFUNG)-RELATED-RELATED"/>
    <property type="match status" value="1"/>
</dbReference>
<dbReference type="GO" id="GO:0005506">
    <property type="term" value="F:iron ion binding"/>
    <property type="evidence" value="ECO:0007669"/>
    <property type="project" value="InterPro"/>
</dbReference>